<dbReference type="AlphaFoldDB" id="M3Y4R9"/>
<feature type="compositionally biased region" description="Basic and acidic residues" evidence="1">
    <location>
        <begin position="68"/>
        <end position="77"/>
    </location>
</feature>
<organism evidence="2">
    <name type="scientific">Mustela putorius furo</name>
    <name type="common">European domestic ferret</name>
    <name type="synonym">Mustela furo</name>
    <dbReference type="NCBI Taxonomy" id="9669"/>
    <lineage>
        <taxon>Eukaryota</taxon>
        <taxon>Metazoa</taxon>
        <taxon>Chordata</taxon>
        <taxon>Craniata</taxon>
        <taxon>Vertebrata</taxon>
        <taxon>Euteleostomi</taxon>
        <taxon>Mammalia</taxon>
        <taxon>Eutheria</taxon>
        <taxon>Laurasiatheria</taxon>
        <taxon>Carnivora</taxon>
        <taxon>Caniformia</taxon>
        <taxon>Musteloidea</taxon>
        <taxon>Mustelidae</taxon>
        <taxon>Mustelinae</taxon>
        <taxon>Mustela</taxon>
    </lineage>
</organism>
<evidence type="ECO:0000256" key="1">
    <source>
        <dbReference type="SAM" id="MobiDB-lite"/>
    </source>
</evidence>
<sequence length="144" mass="16009">MATCGPRHSRGRREDQQKTHLSLPRLQSPRPNSCRPGERAHGESQEVENTHAKPPRLLSSRNTKATSHFRDSREIQLRRRNLALKAQSRHLQDRMRPGAPGRHAHSPPVPGTPSLAPGRAREKARRSKASGKSSSIASSPFLIT</sequence>
<dbReference type="Ensembl" id="ENSMPUT00000006429.1">
    <property type="protein sequence ID" value="ENSMPUP00000006320.1"/>
    <property type="gene ID" value="ENSMPUG00000006374.1"/>
</dbReference>
<name>M3Y4R9_MUSPF</name>
<proteinExistence type="predicted"/>
<evidence type="ECO:0000313" key="2">
    <source>
        <dbReference type="Ensembl" id="ENSMPUP00000006320.1"/>
    </source>
</evidence>
<accession>M3Y4R9</accession>
<feature type="compositionally biased region" description="Basic and acidic residues" evidence="1">
    <location>
        <begin position="36"/>
        <end position="51"/>
    </location>
</feature>
<reference evidence="2" key="1">
    <citation type="submission" date="2024-06" db="UniProtKB">
        <authorList>
            <consortium name="Ensembl"/>
        </authorList>
    </citation>
    <scope>IDENTIFICATION</scope>
</reference>
<protein>
    <submittedName>
        <fullName evidence="2">Uncharacterized protein</fullName>
    </submittedName>
</protein>
<feature type="region of interest" description="Disordered" evidence="1">
    <location>
        <begin position="1"/>
        <end position="144"/>
    </location>
</feature>
<dbReference type="InParanoid" id="M3Y4R9"/>
<feature type="compositionally biased region" description="Low complexity" evidence="1">
    <location>
        <begin position="130"/>
        <end position="144"/>
    </location>
</feature>
<dbReference type="EMBL" id="AEYP01073489">
    <property type="status" value="NOT_ANNOTATED_CDS"/>
    <property type="molecule type" value="Genomic_DNA"/>
</dbReference>
<dbReference type="HOGENOM" id="CLU_1795845_0_0_1"/>